<dbReference type="GO" id="GO:0005886">
    <property type="term" value="C:plasma membrane"/>
    <property type="evidence" value="ECO:0007669"/>
    <property type="project" value="UniProtKB-SubCell"/>
</dbReference>
<keyword evidence="5" id="KW-1003">Cell membrane</keyword>
<accession>A0A3N0US89</accession>
<dbReference type="Pfam" id="PF11612">
    <property type="entry name" value="T2SSJ"/>
    <property type="match status" value="1"/>
</dbReference>
<feature type="compositionally biased region" description="Basic and acidic residues" evidence="12">
    <location>
        <begin position="199"/>
        <end position="209"/>
    </location>
</feature>
<evidence type="ECO:0000256" key="1">
    <source>
        <dbReference type="ARBA" id="ARBA00004377"/>
    </source>
</evidence>
<dbReference type="InterPro" id="IPR012902">
    <property type="entry name" value="N_methyl_site"/>
</dbReference>
<dbReference type="OrthoDB" id="9794345at2"/>
<protein>
    <recommendedName>
        <fullName evidence="3">Type II secretion system protein J</fullName>
    </recommendedName>
</protein>
<evidence type="ECO:0000313" key="14">
    <source>
        <dbReference type="EMBL" id="ROH83355.1"/>
    </source>
</evidence>
<dbReference type="EMBL" id="RJUJ01000003">
    <property type="protein sequence ID" value="ROH83355.1"/>
    <property type="molecule type" value="Genomic_DNA"/>
</dbReference>
<evidence type="ECO:0000256" key="5">
    <source>
        <dbReference type="ARBA" id="ARBA00022475"/>
    </source>
</evidence>
<dbReference type="InterPro" id="IPR010055">
    <property type="entry name" value="T2SS_protein-GspJ"/>
</dbReference>
<keyword evidence="8" id="KW-0812">Transmembrane</keyword>
<dbReference type="NCBIfam" id="TIGR02532">
    <property type="entry name" value="IV_pilin_GFxxxE"/>
    <property type="match status" value="1"/>
</dbReference>
<dbReference type="STRING" id="1172565.AU508_02280"/>
<dbReference type="Proteomes" id="UP000274511">
    <property type="component" value="Unassembled WGS sequence"/>
</dbReference>
<dbReference type="InterPro" id="IPR051621">
    <property type="entry name" value="T2SS_protein_J"/>
</dbReference>
<evidence type="ECO:0000256" key="7">
    <source>
        <dbReference type="ARBA" id="ARBA00022519"/>
    </source>
</evidence>
<evidence type="ECO:0000256" key="6">
    <source>
        <dbReference type="ARBA" id="ARBA00022481"/>
    </source>
</evidence>
<feature type="compositionally biased region" description="Low complexity" evidence="12">
    <location>
        <begin position="222"/>
        <end position="231"/>
    </location>
</feature>
<feature type="region of interest" description="Disordered" evidence="12">
    <location>
        <begin position="198"/>
        <end position="237"/>
    </location>
</feature>
<evidence type="ECO:0000256" key="8">
    <source>
        <dbReference type="ARBA" id="ARBA00022692"/>
    </source>
</evidence>
<dbReference type="AlphaFoldDB" id="A0A3N0US89"/>
<evidence type="ECO:0000256" key="10">
    <source>
        <dbReference type="ARBA" id="ARBA00022989"/>
    </source>
</evidence>
<dbReference type="Proteomes" id="UP000250186">
    <property type="component" value="Unassembled WGS sequence"/>
</dbReference>
<comment type="subcellular location">
    <subcellularLocation>
        <location evidence="1">Cell inner membrane</location>
        <topology evidence="1">Single-pass membrane protein</topology>
    </subcellularLocation>
</comment>
<evidence type="ECO:0000256" key="9">
    <source>
        <dbReference type="ARBA" id="ARBA00022927"/>
    </source>
</evidence>
<dbReference type="PANTHER" id="PTHR39583:SF2">
    <property type="entry name" value="TYPE II SECRETION SYSTEM PROTEIN J"/>
    <property type="match status" value="1"/>
</dbReference>
<dbReference type="GeneID" id="61122709"/>
<keyword evidence="15" id="KW-1185">Reference proteome</keyword>
<dbReference type="Gene3D" id="3.10.610.10">
    <property type="entry name" value="GSPII I/J protein-like"/>
    <property type="match status" value="1"/>
</dbReference>
<dbReference type="Gene3D" id="2.10.70.20">
    <property type="entry name" value="gspk-gspi-gspj complex like domains"/>
    <property type="match status" value="1"/>
</dbReference>
<proteinExistence type="inferred from homology"/>
<dbReference type="NCBIfam" id="TIGR01711">
    <property type="entry name" value="gspJ"/>
    <property type="match status" value="1"/>
</dbReference>
<evidence type="ECO:0000256" key="12">
    <source>
        <dbReference type="SAM" id="MobiDB-lite"/>
    </source>
</evidence>
<keyword evidence="7" id="KW-0997">Cell inner membrane</keyword>
<dbReference type="SUPFAM" id="SSF54523">
    <property type="entry name" value="Pili subunits"/>
    <property type="match status" value="1"/>
</dbReference>
<comment type="caution">
    <text evidence="14">The sequence shown here is derived from an EMBL/GenBank/DDBJ whole genome shotgun (WGS) entry which is preliminary data.</text>
</comment>
<keyword evidence="9" id="KW-0653">Protein transport</keyword>
<dbReference type="GO" id="GO:0015627">
    <property type="term" value="C:type II protein secretion system complex"/>
    <property type="evidence" value="ECO:0007669"/>
    <property type="project" value="InterPro"/>
</dbReference>
<reference evidence="13 15" key="1">
    <citation type="submission" date="2016-02" db="EMBL/GenBank/DDBJ databases">
        <title>Species-wide whole genome sequencing reveals diversity, host range in Lonsdalea quercina.</title>
        <authorList>
            <person name="Li Y."/>
        </authorList>
    </citation>
    <scope>NUCLEOTIDE SEQUENCE [LARGE SCALE GENOMIC DNA]</scope>
    <source>
        <strain evidence="13 15">CFCC 12721</strain>
    </source>
</reference>
<keyword evidence="11" id="KW-0472">Membrane</keyword>
<evidence type="ECO:0000256" key="2">
    <source>
        <dbReference type="ARBA" id="ARBA00011084"/>
    </source>
</evidence>
<organism evidence="14 16">
    <name type="scientific">Lonsdalea populi</name>
    <dbReference type="NCBI Taxonomy" id="1172565"/>
    <lineage>
        <taxon>Bacteria</taxon>
        <taxon>Pseudomonadati</taxon>
        <taxon>Pseudomonadota</taxon>
        <taxon>Gammaproteobacteria</taxon>
        <taxon>Enterobacterales</taxon>
        <taxon>Pectobacteriaceae</taxon>
        <taxon>Lonsdalea</taxon>
    </lineage>
</organism>
<dbReference type="InterPro" id="IPR045584">
    <property type="entry name" value="Pilin-like"/>
</dbReference>
<comment type="similarity">
    <text evidence="2">Belongs to the GSP J family.</text>
</comment>
<dbReference type="Pfam" id="PF07963">
    <property type="entry name" value="N_methyl"/>
    <property type="match status" value="1"/>
</dbReference>
<dbReference type="GO" id="GO:0015628">
    <property type="term" value="P:protein secretion by the type II secretion system"/>
    <property type="evidence" value="ECO:0007669"/>
    <property type="project" value="InterPro"/>
</dbReference>
<reference evidence="14 16" key="2">
    <citation type="submission" date="2018-10" db="EMBL/GenBank/DDBJ databases">
        <title>New species genome.</title>
        <authorList>
            <person name="Li Y."/>
        </authorList>
    </citation>
    <scope>NUCLEOTIDE SEQUENCE [LARGE SCALE GENOMIC DNA]</scope>
    <source>
        <strain evidence="14 16">L6_4B</strain>
    </source>
</reference>
<evidence type="ECO:0000256" key="11">
    <source>
        <dbReference type="ARBA" id="ARBA00023136"/>
    </source>
</evidence>
<dbReference type="RefSeq" id="WP_085685251.1">
    <property type="nucleotide sequence ID" value="NZ_CP065534.1"/>
</dbReference>
<evidence type="ECO:0000313" key="16">
    <source>
        <dbReference type="Proteomes" id="UP000274511"/>
    </source>
</evidence>
<gene>
    <name evidence="14" type="primary">gspJ</name>
    <name evidence="13" type="ORF">AU492_04775</name>
    <name evidence="14" type="ORF">EC392_04065</name>
</gene>
<sequence length="237" mass="26280">MGINASRGFTLLEMMLALVVFAALSLSVSSVLNGVMRQDELSTRKSARLDELQRAFTLMERDFTQITPRRSKAAEPGLLAQRYGMESEDGAASFVRSGWLNPLGILPRSELQRVGYRLRHGTLERLFFDSPQPLPKQEMAIRPLLTQVNGFTLSFFSKGGWQDHWDDPDRLPEGISVTVNLRDYGDITRLFLLPQQEDPEAKANVRELEENGSGQSDDTDLDAASSSSGDGAAEDSL</sequence>
<name>A0A3N0US89_9GAMM</name>
<dbReference type="EMBL" id="LUSW01000008">
    <property type="protein sequence ID" value="RAT36105.1"/>
    <property type="molecule type" value="Genomic_DNA"/>
</dbReference>
<keyword evidence="6" id="KW-0488">Methylation</keyword>
<evidence type="ECO:0000256" key="4">
    <source>
        <dbReference type="ARBA" id="ARBA00022448"/>
    </source>
</evidence>
<dbReference type="PROSITE" id="PS00409">
    <property type="entry name" value="PROKAR_NTER_METHYL"/>
    <property type="match status" value="1"/>
</dbReference>
<evidence type="ECO:0000313" key="15">
    <source>
        <dbReference type="Proteomes" id="UP000250186"/>
    </source>
</evidence>
<evidence type="ECO:0000313" key="13">
    <source>
        <dbReference type="EMBL" id="RAT36105.1"/>
    </source>
</evidence>
<keyword evidence="4" id="KW-0813">Transport</keyword>
<evidence type="ECO:0000256" key="3">
    <source>
        <dbReference type="ARBA" id="ARBA00021539"/>
    </source>
</evidence>
<dbReference type="PANTHER" id="PTHR39583">
    <property type="entry name" value="TYPE II SECRETION SYSTEM PROTEIN J-RELATED"/>
    <property type="match status" value="1"/>
</dbReference>
<keyword evidence="10" id="KW-1133">Transmembrane helix</keyword>